<comment type="caution">
    <text evidence="1">The sequence shown here is derived from an EMBL/GenBank/DDBJ whole genome shotgun (WGS) entry which is preliminary data.</text>
</comment>
<evidence type="ECO:0000313" key="1">
    <source>
        <dbReference type="EMBL" id="KAH7936605.1"/>
    </source>
</evidence>
<gene>
    <name evidence="1" type="ORF">HPB49_001640</name>
</gene>
<protein>
    <submittedName>
        <fullName evidence="1">Uncharacterized protein</fullName>
    </submittedName>
</protein>
<name>A0ACB8C711_DERSI</name>
<reference evidence="1" key="1">
    <citation type="submission" date="2020-05" db="EMBL/GenBank/DDBJ databases">
        <title>Large-scale comparative analyses of tick genomes elucidate their genetic diversity and vector capacities.</title>
        <authorList>
            <person name="Jia N."/>
            <person name="Wang J."/>
            <person name="Shi W."/>
            <person name="Du L."/>
            <person name="Sun Y."/>
            <person name="Zhan W."/>
            <person name="Jiang J."/>
            <person name="Wang Q."/>
            <person name="Zhang B."/>
            <person name="Ji P."/>
            <person name="Sakyi L.B."/>
            <person name="Cui X."/>
            <person name="Yuan T."/>
            <person name="Jiang B."/>
            <person name="Yang W."/>
            <person name="Lam T.T.-Y."/>
            <person name="Chang Q."/>
            <person name="Ding S."/>
            <person name="Wang X."/>
            <person name="Zhu J."/>
            <person name="Ruan X."/>
            <person name="Zhao L."/>
            <person name="Wei J."/>
            <person name="Que T."/>
            <person name="Du C."/>
            <person name="Cheng J."/>
            <person name="Dai P."/>
            <person name="Han X."/>
            <person name="Huang E."/>
            <person name="Gao Y."/>
            <person name="Liu J."/>
            <person name="Shao H."/>
            <person name="Ye R."/>
            <person name="Li L."/>
            <person name="Wei W."/>
            <person name="Wang X."/>
            <person name="Wang C."/>
            <person name="Yang T."/>
            <person name="Huo Q."/>
            <person name="Li W."/>
            <person name="Guo W."/>
            <person name="Chen H."/>
            <person name="Zhou L."/>
            <person name="Ni X."/>
            <person name="Tian J."/>
            <person name="Zhou Y."/>
            <person name="Sheng Y."/>
            <person name="Liu T."/>
            <person name="Pan Y."/>
            <person name="Xia L."/>
            <person name="Li J."/>
            <person name="Zhao F."/>
            <person name="Cao W."/>
        </authorList>
    </citation>
    <scope>NUCLEOTIDE SEQUENCE</scope>
    <source>
        <strain evidence="1">Dsil-2018</strain>
    </source>
</reference>
<dbReference type="EMBL" id="CM023477">
    <property type="protein sequence ID" value="KAH7936605.1"/>
    <property type="molecule type" value="Genomic_DNA"/>
</dbReference>
<proteinExistence type="predicted"/>
<evidence type="ECO:0000313" key="2">
    <source>
        <dbReference type="Proteomes" id="UP000821865"/>
    </source>
</evidence>
<keyword evidence="2" id="KW-1185">Reference proteome</keyword>
<accession>A0ACB8C711</accession>
<sequence length="294" mass="31183">MIVPQGYHCSRPVPPKISPFSFPNNATIGQRGTAICTATEGDQPLSFRWLKNGRRLDGGYATVTDNADFSVLKIQSLDVDSSGNYTCVVTNLVGSTSHSATLTVHVPPRITPFSFATKLVAGQRATVTCSTYEGAQPLTFVWLKDGSVISKGENVEKSEGEAHSTLSISPLSLRNSGNYTCVASNAAGSDSASSSLIVYAPPRWTQTPKDTVASVGDSVSMACVAAGHPAPTITWTKDGHLMKEGTTPARILDNGTLSIVKIAREDTGQYQCEASNAVGESLKAEVRITVKRMK</sequence>
<dbReference type="Proteomes" id="UP000821865">
    <property type="component" value="Chromosome 8"/>
</dbReference>
<organism evidence="1 2">
    <name type="scientific">Dermacentor silvarum</name>
    <name type="common">Tick</name>
    <dbReference type="NCBI Taxonomy" id="543639"/>
    <lineage>
        <taxon>Eukaryota</taxon>
        <taxon>Metazoa</taxon>
        <taxon>Ecdysozoa</taxon>
        <taxon>Arthropoda</taxon>
        <taxon>Chelicerata</taxon>
        <taxon>Arachnida</taxon>
        <taxon>Acari</taxon>
        <taxon>Parasitiformes</taxon>
        <taxon>Ixodida</taxon>
        <taxon>Ixodoidea</taxon>
        <taxon>Ixodidae</taxon>
        <taxon>Rhipicephalinae</taxon>
        <taxon>Dermacentor</taxon>
    </lineage>
</organism>